<evidence type="ECO:0000256" key="2">
    <source>
        <dbReference type="ARBA" id="ARBA00022833"/>
    </source>
</evidence>
<dbReference type="Gene3D" id="3.20.20.140">
    <property type="entry name" value="Metal-dependent hydrolases"/>
    <property type="match status" value="1"/>
</dbReference>
<dbReference type="InterPro" id="IPR008257">
    <property type="entry name" value="Pept_M19"/>
</dbReference>
<comment type="function">
    <text evidence="1">Hydrolyzes a wide range of dipeptides.</text>
</comment>
<dbReference type="PROSITE" id="PS51365">
    <property type="entry name" value="RENAL_DIPEPTIDASE_2"/>
    <property type="match status" value="1"/>
</dbReference>
<keyword evidence="5" id="KW-1133">Transmembrane helix</keyword>
<keyword evidence="2 4" id="KW-0862">Zinc</keyword>
<protein>
    <recommendedName>
        <fullName evidence="4">Dipeptidase</fullName>
        <ecNumber evidence="4">3.4.13.19</ecNumber>
    </recommendedName>
</protein>
<dbReference type="PANTHER" id="PTHR10443:SF12">
    <property type="entry name" value="DIPEPTIDASE"/>
    <property type="match status" value="1"/>
</dbReference>
<feature type="transmembrane region" description="Helical" evidence="5">
    <location>
        <begin position="27"/>
        <end position="45"/>
    </location>
</feature>
<keyword evidence="4" id="KW-0479">Metal-binding</keyword>
<reference evidence="7" key="1">
    <citation type="journal article" date="2012" name="MBio">
        <title>Comparative genome analysis of Trichophyton rubrum and related dermatophytes reveals candidate genes involved in infection.</title>
        <authorList>
            <person name="Martinez D.A."/>
            <person name="Oliver B.G."/>
            <person name="Graeser Y."/>
            <person name="Goldberg J.M."/>
            <person name="Li W."/>
            <person name="Martinez-Rossi N.M."/>
            <person name="Monod M."/>
            <person name="Shelest E."/>
            <person name="Barton R.C."/>
            <person name="Birch E."/>
            <person name="Brakhage A.A."/>
            <person name="Chen Z."/>
            <person name="Gurr S.J."/>
            <person name="Heiman D."/>
            <person name="Heitman J."/>
            <person name="Kosti I."/>
            <person name="Rossi A."/>
            <person name="Saif S."/>
            <person name="Samalova M."/>
            <person name="Saunders C.W."/>
            <person name="Shea T."/>
            <person name="Summerbell R.C."/>
            <person name="Xu J."/>
            <person name="Young S."/>
            <person name="Zeng Q."/>
            <person name="Birren B.W."/>
            <person name="Cuomo C.A."/>
            <person name="White T.C."/>
        </authorList>
    </citation>
    <scope>NUCLEOTIDE SEQUENCE [LARGE SCALE GENOMIC DNA]</scope>
    <source>
        <strain evidence="7">ATCC MYA-4607 / CBS 118892</strain>
    </source>
</reference>
<proteinExistence type="inferred from homology"/>
<accession>F2SRB9</accession>
<dbReference type="EMBL" id="GG700652">
    <property type="protein sequence ID" value="EGD88887.2"/>
    <property type="molecule type" value="Genomic_DNA"/>
</dbReference>
<keyword evidence="4" id="KW-0378">Hydrolase</keyword>
<comment type="similarity">
    <text evidence="4">Belongs to the metallo-dependent hydrolases superfamily. Peptidase M19 family.</text>
</comment>
<dbReference type="VEuPathDB" id="FungiDB:TERG_05137"/>
<comment type="catalytic activity">
    <reaction evidence="4">
        <text>an L-aminoacyl-L-amino acid + H2O = 2 an L-alpha-amino acid</text>
        <dbReference type="Rhea" id="RHEA:48940"/>
        <dbReference type="ChEBI" id="CHEBI:15377"/>
        <dbReference type="ChEBI" id="CHEBI:59869"/>
        <dbReference type="ChEBI" id="CHEBI:77460"/>
        <dbReference type="EC" id="3.4.13.19"/>
    </reaction>
</comment>
<evidence type="ECO:0000256" key="3">
    <source>
        <dbReference type="ARBA" id="ARBA00022997"/>
    </source>
</evidence>
<evidence type="ECO:0000256" key="1">
    <source>
        <dbReference type="ARBA" id="ARBA00003491"/>
    </source>
</evidence>
<evidence type="ECO:0000256" key="4">
    <source>
        <dbReference type="RuleBase" id="RU341113"/>
    </source>
</evidence>
<evidence type="ECO:0000313" key="6">
    <source>
        <dbReference type="EMBL" id="EGD88887.2"/>
    </source>
</evidence>
<dbReference type="HOGENOM" id="CLU_031404_4_0_1"/>
<dbReference type="CDD" id="cd01301">
    <property type="entry name" value="rDP_like"/>
    <property type="match status" value="1"/>
</dbReference>
<keyword evidence="5" id="KW-0472">Membrane</keyword>
<dbReference type="AlphaFoldDB" id="F2SRB9"/>
<dbReference type="GO" id="GO:0070573">
    <property type="term" value="F:metallodipeptidase activity"/>
    <property type="evidence" value="ECO:0007669"/>
    <property type="project" value="InterPro"/>
</dbReference>
<keyword evidence="4" id="KW-0482">Metalloprotease</keyword>
<dbReference type="GeneID" id="10372617"/>
<organism evidence="6 7">
    <name type="scientific">Trichophyton rubrum (strain ATCC MYA-4607 / CBS 118892)</name>
    <name type="common">Athlete's foot fungus</name>
    <dbReference type="NCBI Taxonomy" id="559305"/>
    <lineage>
        <taxon>Eukaryota</taxon>
        <taxon>Fungi</taxon>
        <taxon>Dikarya</taxon>
        <taxon>Ascomycota</taxon>
        <taxon>Pezizomycotina</taxon>
        <taxon>Eurotiomycetes</taxon>
        <taxon>Eurotiomycetidae</taxon>
        <taxon>Onygenales</taxon>
        <taxon>Arthrodermataceae</taxon>
        <taxon>Trichophyton</taxon>
    </lineage>
</organism>
<keyword evidence="7" id="KW-1185">Reference proteome</keyword>
<keyword evidence="4" id="KW-0645">Protease</keyword>
<gene>
    <name evidence="6" type="ORF">TERG_05137</name>
</gene>
<dbReference type="Proteomes" id="UP000008864">
    <property type="component" value="Unassembled WGS sequence"/>
</dbReference>
<dbReference type="GO" id="GO:0046872">
    <property type="term" value="F:metal ion binding"/>
    <property type="evidence" value="ECO:0007669"/>
    <property type="project" value="UniProtKB-UniRule"/>
</dbReference>
<dbReference type="GO" id="GO:0006508">
    <property type="term" value="P:proteolysis"/>
    <property type="evidence" value="ECO:0007669"/>
    <property type="project" value="UniProtKB-KW"/>
</dbReference>
<dbReference type="eggNOG" id="KOG4127">
    <property type="taxonomic scope" value="Eukaryota"/>
</dbReference>
<keyword evidence="5" id="KW-0812">Transmembrane</keyword>
<evidence type="ECO:0000256" key="5">
    <source>
        <dbReference type="SAM" id="Phobius"/>
    </source>
</evidence>
<dbReference type="RefSeq" id="XP_047604358.1">
    <property type="nucleotide sequence ID" value="XM_047748377.1"/>
</dbReference>
<dbReference type="OrthoDB" id="445695at2759"/>
<dbReference type="Pfam" id="PF01244">
    <property type="entry name" value="Peptidase_M19"/>
    <property type="match status" value="1"/>
</dbReference>
<dbReference type="InParanoid" id="F2SRB9"/>
<dbReference type="MEROPS" id="M19.013"/>
<dbReference type="InterPro" id="IPR032466">
    <property type="entry name" value="Metal_Hydrolase"/>
</dbReference>
<comment type="cofactor">
    <cofactor evidence="4">
        <name>Zn(2+)</name>
        <dbReference type="ChEBI" id="CHEBI:29105"/>
    </cofactor>
</comment>
<dbReference type="OMA" id="SRHNVFG"/>
<name>F2SRB9_TRIRC</name>
<dbReference type="EC" id="3.4.13.19" evidence="4"/>
<dbReference type="PANTHER" id="PTHR10443">
    <property type="entry name" value="MICROSOMAL DIPEPTIDASE"/>
    <property type="match status" value="1"/>
</dbReference>
<sequence>MDEKVDIERLALRSGLVVGGRSRKRQITYASLVAFALLSAASVLLRSGAFTCSRNCTSHLSPLEQVLAQAPLTGMAANLPWLLRHINQLDGHNDFPIWTRAYYQNHIYQANFTSQGDLYGQVDFPRLQQGRLGAQFWSAYVECPRTPYTAANESEDLYHEIIRDSFQQIDLVHRMIEHFPARLVPASSAADIVHNFRTSPGRISSLLGIEGLHQIGTSASVLRMYHRLGVRYATLTHTCHNHYADSEAPSKPQHNGLSPAGEAIVAEMNRLGMIVDISHTSFATQRAVLALSRAPVMYSHSSAYAVCPHSRNVPDDILKTLQKNDGIIMITFYPEFTNCESADKASLSDVADHIQYVGNLIGYRHVGLGSDFDGMAHGMRGLEDVSKYPDLIQELLDRGVGVGDLVGVIGGNVFRVLAAVEDVARNSRHILALEDDIKPFFK</sequence>
<dbReference type="SUPFAM" id="SSF51556">
    <property type="entry name" value="Metallo-dependent hydrolases"/>
    <property type="match status" value="1"/>
</dbReference>
<keyword evidence="3 4" id="KW-0224">Dipeptidase</keyword>
<evidence type="ECO:0000313" key="7">
    <source>
        <dbReference type="Proteomes" id="UP000008864"/>
    </source>
</evidence>